<organism evidence="2 3">
    <name type="scientific">Chlorella sorokiniana</name>
    <name type="common">Freshwater green alga</name>
    <dbReference type="NCBI Taxonomy" id="3076"/>
    <lineage>
        <taxon>Eukaryota</taxon>
        <taxon>Viridiplantae</taxon>
        <taxon>Chlorophyta</taxon>
        <taxon>core chlorophytes</taxon>
        <taxon>Trebouxiophyceae</taxon>
        <taxon>Chlorellales</taxon>
        <taxon>Chlorellaceae</taxon>
        <taxon>Chlorella clade</taxon>
        <taxon>Chlorella</taxon>
    </lineage>
</organism>
<dbReference type="AlphaFoldDB" id="A0A2P6U0C6"/>
<dbReference type="PANTHER" id="PTHR31350:SF21">
    <property type="entry name" value="F-BOX ONLY PROTEIN 21"/>
    <property type="match status" value="1"/>
</dbReference>
<gene>
    <name evidence="2" type="ORF">C2E21_1991</name>
</gene>
<name>A0A2P6U0C6_CHLSO</name>
<evidence type="ECO:0000313" key="3">
    <source>
        <dbReference type="Proteomes" id="UP000239899"/>
    </source>
</evidence>
<evidence type="ECO:0000313" key="2">
    <source>
        <dbReference type="EMBL" id="PRW59775.1"/>
    </source>
</evidence>
<evidence type="ECO:0000259" key="1">
    <source>
        <dbReference type="Pfam" id="PF13369"/>
    </source>
</evidence>
<dbReference type="STRING" id="3076.A0A2P6U0C6"/>
<dbReference type="OrthoDB" id="28868at2759"/>
<comment type="caution">
    <text evidence="2">The sequence shown here is derived from an EMBL/GenBank/DDBJ whole genome shotgun (WGS) entry which is preliminary data.</text>
</comment>
<dbReference type="InterPro" id="IPR032698">
    <property type="entry name" value="SirB1_N"/>
</dbReference>
<dbReference type="InterPro" id="IPR011990">
    <property type="entry name" value="TPR-like_helical_dom_sf"/>
</dbReference>
<proteinExistence type="predicted"/>
<reference evidence="2 3" key="1">
    <citation type="journal article" date="2018" name="Plant J.">
        <title>Genome sequences of Chlorella sorokiniana UTEX 1602 and Micractinium conductrix SAG 241.80: implications to maltose excretion by a green alga.</title>
        <authorList>
            <person name="Arriola M.B."/>
            <person name="Velmurugan N."/>
            <person name="Zhang Y."/>
            <person name="Plunkett M.H."/>
            <person name="Hondzo H."/>
            <person name="Barney B.M."/>
        </authorList>
    </citation>
    <scope>NUCLEOTIDE SEQUENCE [LARGE SCALE GENOMIC DNA]</scope>
    <source>
        <strain evidence="3">UTEX 1602</strain>
    </source>
</reference>
<sequence length="264" mass="30035">MQEPDDSLDLLRGATLIARHRHPLLRHEDAVDQLDDLAVQIEGRMPGAAYPLRMLQTISRHLRERGFRGNSGDYYDPDNSCINRVLERRTGIPITLSLVYMEVAKRLGLPMVGVNIPGHFFITPANPEMEFLVDAFDGGEISFLQDAEATLTNIYKRPVQLDPAFLSRKQPVPPRVFLARMLNNLKQIYNLRRNYADAYAVSCYLRATRPGDLDELRDSGVYLYQLGRYPECVEALTEFLARSPADSEDAEKVRALLRSLDQRS</sequence>
<dbReference type="EMBL" id="LHPG02000003">
    <property type="protein sequence ID" value="PRW59775.1"/>
    <property type="molecule type" value="Genomic_DNA"/>
</dbReference>
<keyword evidence="3" id="KW-1185">Reference proteome</keyword>
<dbReference type="Pfam" id="PF13371">
    <property type="entry name" value="TPR_9"/>
    <property type="match status" value="1"/>
</dbReference>
<dbReference type="Pfam" id="PF13369">
    <property type="entry name" value="Transglut_core2"/>
    <property type="match status" value="1"/>
</dbReference>
<dbReference type="Proteomes" id="UP000239899">
    <property type="component" value="Unassembled WGS sequence"/>
</dbReference>
<feature type="domain" description="Protein SirB1 N-terminal" evidence="1">
    <location>
        <begin position="29"/>
        <end position="183"/>
    </location>
</feature>
<dbReference type="SUPFAM" id="SSF48452">
    <property type="entry name" value="TPR-like"/>
    <property type="match status" value="1"/>
</dbReference>
<dbReference type="PANTHER" id="PTHR31350">
    <property type="entry name" value="SI:DKEY-261L7.2"/>
    <property type="match status" value="1"/>
</dbReference>
<protein>
    <submittedName>
        <fullName evidence="2">Transcriptional regulator</fullName>
    </submittedName>
</protein>
<accession>A0A2P6U0C6</accession>